<reference evidence="2" key="1">
    <citation type="submission" date="2013-10" db="EMBL/GenBank/DDBJ databases">
        <title>Genomic analysis of the causative agents of coccidiosis in chickens.</title>
        <authorList>
            <person name="Reid A.J."/>
            <person name="Blake D."/>
            <person name="Billington K."/>
            <person name="Browne H."/>
            <person name="Dunn M."/>
            <person name="Hung S."/>
            <person name="Kawahara F."/>
            <person name="Miranda-Saavedra D."/>
            <person name="Mourier T."/>
            <person name="Nagra H."/>
            <person name="Otto T.D."/>
            <person name="Rawlings N."/>
            <person name="Sanchez A."/>
            <person name="Sanders M."/>
            <person name="Subramaniam C."/>
            <person name="Tay Y."/>
            <person name="Dear P."/>
            <person name="Doerig C."/>
            <person name="Gruber A."/>
            <person name="Parkinson J."/>
            <person name="Shirley M."/>
            <person name="Wan K.L."/>
            <person name="Berriman M."/>
            <person name="Tomley F."/>
            <person name="Pain A."/>
        </authorList>
    </citation>
    <scope>NUCLEOTIDE SEQUENCE</scope>
    <source>
        <strain evidence="2">Houghton</strain>
    </source>
</reference>
<reference evidence="2" key="2">
    <citation type="submission" date="2013-10" db="EMBL/GenBank/DDBJ databases">
        <authorList>
            <person name="Aslett M."/>
        </authorList>
    </citation>
    <scope>NUCLEOTIDE SEQUENCE</scope>
    <source>
        <strain evidence="2">Houghton</strain>
    </source>
</reference>
<dbReference type="RefSeq" id="XP_013251550.1">
    <property type="nucleotide sequence ID" value="XM_013396096.1"/>
</dbReference>
<keyword evidence="1" id="KW-0732">Signal</keyword>
<evidence type="ECO:0000256" key="1">
    <source>
        <dbReference type="SAM" id="SignalP"/>
    </source>
</evidence>
<accession>U6GDH2</accession>
<evidence type="ECO:0000313" key="2">
    <source>
        <dbReference type="EMBL" id="CDI78200.1"/>
    </source>
</evidence>
<feature type="chain" id="PRO_5004669803" evidence="1">
    <location>
        <begin position="25"/>
        <end position="261"/>
    </location>
</feature>
<dbReference type="VEuPathDB" id="ToxoDB:EAH_00031410"/>
<dbReference type="EMBL" id="HG670837">
    <property type="protein sequence ID" value="CDI78200.1"/>
    <property type="molecule type" value="Genomic_DNA"/>
</dbReference>
<gene>
    <name evidence="2" type="ORF">EAH_00031410</name>
</gene>
<evidence type="ECO:0000313" key="3">
    <source>
        <dbReference type="Proteomes" id="UP000018050"/>
    </source>
</evidence>
<proteinExistence type="predicted"/>
<name>U6GDH2_EIMAC</name>
<dbReference type="AlphaFoldDB" id="U6GDH2"/>
<feature type="signal peptide" evidence="1">
    <location>
        <begin position="1"/>
        <end position="24"/>
    </location>
</feature>
<dbReference type="OMA" id="PMQEDGG"/>
<dbReference type="GeneID" id="25271211"/>
<dbReference type="OrthoDB" id="346618at2759"/>
<dbReference type="Proteomes" id="UP000018050">
    <property type="component" value="Unassembled WGS sequence"/>
</dbReference>
<protein>
    <submittedName>
        <fullName evidence="2">Uncharacterized protein</fullName>
    </submittedName>
</protein>
<sequence>MKKAAALFVVSFASFSLHTEFSFALEDVPRVGSAGRAPSSFPSSSSSSSEASSAASGAASAAAASGALSNGAGAGDLSPPNAFASFADLSPSDIDEIANRLSSLAGSDVLKTLAGQVNPGEAGLDVGFIQRAVQLLGSALSAPGLRELLAQGGKDAEVVLHALLESQGVEHGSEEEEALMAIFTYFTSLTQVLQENPYLRSQVGDLIQKQAEKFLTDGDFSRVLESIAGSSVFMDLKEEVDDHLQLSGGYIPMQEDGGDMA</sequence>
<keyword evidence="3" id="KW-1185">Reference proteome</keyword>
<organism evidence="2 3">
    <name type="scientific">Eimeria acervulina</name>
    <name type="common">Coccidian parasite</name>
    <dbReference type="NCBI Taxonomy" id="5801"/>
    <lineage>
        <taxon>Eukaryota</taxon>
        <taxon>Sar</taxon>
        <taxon>Alveolata</taxon>
        <taxon>Apicomplexa</taxon>
        <taxon>Conoidasida</taxon>
        <taxon>Coccidia</taxon>
        <taxon>Eucoccidiorida</taxon>
        <taxon>Eimeriorina</taxon>
        <taxon>Eimeriidae</taxon>
        <taxon>Eimeria</taxon>
    </lineage>
</organism>